<comment type="caution">
    <text evidence="1">The sequence shown here is derived from an EMBL/GenBank/DDBJ whole genome shotgun (WGS) entry which is preliminary data.</text>
</comment>
<dbReference type="EMBL" id="JAVFWL010000002">
    <property type="protein sequence ID" value="KAK6737692.1"/>
    <property type="molecule type" value="Genomic_DNA"/>
</dbReference>
<dbReference type="Proteomes" id="UP001303046">
    <property type="component" value="Unassembled WGS sequence"/>
</dbReference>
<proteinExistence type="predicted"/>
<name>A0ABR1CGY1_NECAM</name>
<organism evidence="1 2">
    <name type="scientific">Necator americanus</name>
    <name type="common">Human hookworm</name>
    <dbReference type="NCBI Taxonomy" id="51031"/>
    <lineage>
        <taxon>Eukaryota</taxon>
        <taxon>Metazoa</taxon>
        <taxon>Ecdysozoa</taxon>
        <taxon>Nematoda</taxon>
        <taxon>Chromadorea</taxon>
        <taxon>Rhabditida</taxon>
        <taxon>Rhabditina</taxon>
        <taxon>Rhabditomorpha</taxon>
        <taxon>Strongyloidea</taxon>
        <taxon>Ancylostomatidae</taxon>
        <taxon>Bunostominae</taxon>
        <taxon>Necator</taxon>
    </lineage>
</organism>
<accession>A0ABR1CGY1</accession>
<evidence type="ECO:0000313" key="2">
    <source>
        <dbReference type="Proteomes" id="UP001303046"/>
    </source>
</evidence>
<evidence type="ECO:0000313" key="1">
    <source>
        <dbReference type="EMBL" id="KAK6737692.1"/>
    </source>
</evidence>
<keyword evidence="2" id="KW-1185">Reference proteome</keyword>
<sequence length="79" mass="8820">MGEHRLIIDNGDQRKLDELISARGKWVNKLEQAPEYSYVCCSATDRDADVTHMYAEGEQCFLQGGPGIDSVSLKTSENK</sequence>
<protein>
    <submittedName>
        <fullName evidence="1">Uncharacterized protein</fullName>
    </submittedName>
</protein>
<gene>
    <name evidence="1" type="primary">Necator_chrII.g7832</name>
    <name evidence="1" type="ORF">RB195_020038</name>
</gene>
<reference evidence="1 2" key="1">
    <citation type="submission" date="2023-08" db="EMBL/GenBank/DDBJ databases">
        <title>A Necator americanus chromosomal reference genome.</title>
        <authorList>
            <person name="Ilik V."/>
            <person name="Petrzelkova K.J."/>
            <person name="Pardy F."/>
            <person name="Fuh T."/>
            <person name="Niatou-Singa F.S."/>
            <person name="Gouil Q."/>
            <person name="Baker L."/>
            <person name="Ritchie M.E."/>
            <person name="Jex A.R."/>
            <person name="Gazzola D."/>
            <person name="Li H."/>
            <person name="Toshio Fujiwara R."/>
            <person name="Zhan B."/>
            <person name="Aroian R.V."/>
            <person name="Pafco B."/>
            <person name="Schwarz E.M."/>
        </authorList>
    </citation>
    <scope>NUCLEOTIDE SEQUENCE [LARGE SCALE GENOMIC DNA]</scope>
    <source>
        <strain evidence="1 2">Aroian</strain>
        <tissue evidence="1">Whole animal</tissue>
    </source>
</reference>